<dbReference type="SUPFAM" id="SSF52309">
    <property type="entry name" value="N-(deoxy)ribosyltransferase-like"/>
    <property type="match status" value="1"/>
</dbReference>
<gene>
    <name evidence="1" type="ORF">A3K52_04130</name>
</gene>
<evidence type="ECO:0000313" key="1">
    <source>
        <dbReference type="EMBL" id="OGK73939.1"/>
    </source>
</evidence>
<organism evidence="1 2">
    <name type="scientific">Candidatus Roizmanbacteria bacterium RIFOXYD1_FULL_38_12</name>
    <dbReference type="NCBI Taxonomy" id="1802093"/>
    <lineage>
        <taxon>Bacteria</taxon>
        <taxon>Candidatus Roizmaniibacteriota</taxon>
    </lineage>
</organism>
<comment type="caution">
    <text evidence="1">The sequence shown here is derived from an EMBL/GenBank/DDBJ whole genome shotgun (WGS) entry which is preliminary data.</text>
</comment>
<evidence type="ECO:0000313" key="2">
    <source>
        <dbReference type="Proteomes" id="UP000177050"/>
    </source>
</evidence>
<proteinExistence type="predicted"/>
<dbReference type="Proteomes" id="UP000177050">
    <property type="component" value="Unassembled WGS sequence"/>
</dbReference>
<protein>
    <recommendedName>
        <fullName evidence="3">Ribbon-helix-helix protein CopG domain-containing protein</fullName>
    </recommendedName>
</protein>
<dbReference type="AlphaFoldDB" id="A0A1F7L1G6"/>
<accession>A0A1F7L1G6</accession>
<dbReference type="EMBL" id="MGBR01000001">
    <property type="protein sequence ID" value="OGK73939.1"/>
    <property type="molecule type" value="Genomic_DNA"/>
</dbReference>
<evidence type="ECO:0008006" key="3">
    <source>
        <dbReference type="Google" id="ProtNLM"/>
    </source>
</evidence>
<sequence length="190" mass="21831">MKIYFSAPIKSVHTVESYIKEICETISKLGHTHLDNYLKRLEDNATFYTKLDKGGKEAHEMYFSETIDNLKSSDINIFECSIPSLGIGFQVEKSLAYNKPTIVLYYKSHVPHFFTGSQTDKLFICEYHEDNVASVLTDAIEEAKHASDKRFNFFISPSLLTYLEEVSNKAGMTKSAFIRKLILEHKKKQK</sequence>
<reference evidence="1 2" key="1">
    <citation type="journal article" date="2016" name="Nat. Commun.">
        <title>Thousands of microbial genomes shed light on interconnected biogeochemical processes in an aquifer system.</title>
        <authorList>
            <person name="Anantharaman K."/>
            <person name="Brown C.T."/>
            <person name="Hug L.A."/>
            <person name="Sharon I."/>
            <person name="Castelle C.J."/>
            <person name="Probst A.J."/>
            <person name="Thomas B.C."/>
            <person name="Singh A."/>
            <person name="Wilkins M.J."/>
            <person name="Karaoz U."/>
            <person name="Brodie E.L."/>
            <person name="Williams K.H."/>
            <person name="Hubbard S.S."/>
            <person name="Banfield J.F."/>
        </authorList>
    </citation>
    <scope>NUCLEOTIDE SEQUENCE [LARGE SCALE GENOMIC DNA]</scope>
</reference>
<dbReference type="Gene3D" id="3.40.50.450">
    <property type="match status" value="1"/>
</dbReference>
<name>A0A1F7L1G6_9BACT</name>